<comment type="caution">
    <text evidence="9">The sequence shown here is derived from an EMBL/GenBank/DDBJ whole genome shotgun (WGS) entry which is preliminary data.</text>
</comment>
<protein>
    <submittedName>
        <fullName evidence="9">Uracil-DNA glycosylase</fullName>
        <ecNumber evidence="9">3.2.2.27</ecNumber>
    </submittedName>
</protein>
<proteinExistence type="predicted"/>
<dbReference type="EC" id="3.2.2.27" evidence="9"/>
<keyword evidence="1" id="KW-0004">4Fe-4S</keyword>
<keyword evidence="7" id="KW-0234">DNA repair</keyword>
<keyword evidence="4 9" id="KW-0378">Hydrolase</keyword>
<evidence type="ECO:0000256" key="6">
    <source>
        <dbReference type="ARBA" id="ARBA00023014"/>
    </source>
</evidence>
<evidence type="ECO:0000256" key="2">
    <source>
        <dbReference type="ARBA" id="ARBA00022723"/>
    </source>
</evidence>
<keyword evidence="5" id="KW-0408">Iron</keyword>
<dbReference type="RefSeq" id="WP_261294145.1">
    <property type="nucleotide sequence ID" value="NZ_JANQBK010000005.1"/>
</dbReference>
<dbReference type="Gene3D" id="3.40.470.10">
    <property type="entry name" value="Uracil-DNA glycosylase-like domain"/>
    <property type="match status" value="1"/>
</dbReference>
<dbReference type="PANTHER" id="PTHR33693">
    <property type="entry name" value="TYPE-5 URACIL-DNA GLYCOSYLASE"/>
    <property type="match status" value="1"/>
</dbReference>
<dbReference type="Pfam" id="PF03167">
    <property type="entry name" value="UDG"/>
    <property type="match status" value="1"/>
</dbReference>
<dbReference type="InterPro" id="IPR005122">
    <property type="entry name" value="Uracil-DNA_glycosylase-like"/>
</dbReference>
<dbReference type="GO" id="GO:0004844">
    <property type="term" value="F:uracil DNA N-glycosylase activity"/>
    <property type="evidence" value="ECO:0007669"/>
    <property type="project" value="UniProtKB-EC"/>
</dbReference>
<dbReference type="Proteomes" id="UP001595713">
    <property type="component" value="Unassembled WGS sequence"/>
</dbReference>
<evidence type="ECO:0000313" key="9">
    <source>
        <dbReference type="EMBL" id="MFC3580772.1"/>
    </source>
</evidence>
<keyword evidence="10" id="KW-1185">Reference proteome</keyword>
<reference evidence="10" key="1">
    <citation type="journal article" date="2019" name="Int. J. Syst. Evol. Microbiol.">
        <title>The Global Catalogue of Microorganisms (GCM) 10K type strain sequencing project: providing services to taxonomists for standard genome sequencing and annotation.</title>
        <authorList>
            <consortium name="The Broad Institute Genomics Platform"/>
            <consortium name="The Broad Institute Genome Sequencing Center for Infectious Disease"/>
            <person name="Wu L."/>
            <person name="Ma J."/>
        </authorList>
    </citation>
    <scope>NUCLEOTIDE SEQUENCE [LARGE SCALE GENOMIC DNA]</scope>
    <source>
        <strain evidence="10">KCTC 42739</strain>
    </source>
</reference>
<organism evidence="9 10">
    <name type="scientific">Sphingomonas hylomeconis</name>
    <dbReference type="NCBI Taxonomy" id="1395958"/>
    <lineage>
        <taxon>Bacteria</taxon>
        <taxon>Pseudomonadati</taxon>
        <taxon>Pseudomonadota</taxon>
        <taxon>Alphaproteobacteria</taxon>
        <taxon>Sphingomonadales</taxon>
        <taxon>Sphingomonadaceae</taxon>
        <taxon>Sphingomonas</taxon>
    </lineage>
</organism>
<evidence type="ECO:0000256" key="1">
    <source>
        <dbReference type="ARBA" id="ARBA00022485"/>
    </source>
</evidence>
<dbReference type="CDD" id="cd10030">
    <property type="entry name" value="UDG-F4_TTUDGA_SPO1dp_like"/>
    <property type="match status" value="1"/>
</dbReference>
<evidence type="ECO:0000256" key="3">
    <source>
        <dbReference type="ARBA" id="ARBA00022763"/>
    </source>
</evidence>
<dbReference type="SMART" id="SM00987">
    <property type="entry name" value="UreE_C"/>
    <property type="match status" value="1"/>
</dbReference>
<evidence type="ECO:0000256" key="5">
    <source>
        <dbReference type="ARBA" id="ARBA00023004"/>
    </source>
</evidence>
<keyword evidence="6" id="KW-0411">Iron-sulfur</keyword>
<dbReference type="InterPro" id="IPR036895">
    <property type="entry name" value="Uracil-DNA_glycosylase-like_sf"/>
</dbReference>
<keyword evidence="9" id="KW-0326">Glycosidase</keyword>
<gene>
    <name evidence="9" type="ORF">ACFONA_11405</name>
</gene>
<feature type="domain" description="Uracil-DNA glycosylase-like" evidence="8">
    <location>
        <begin position="86"/>
        <end position="237"/>
    </location>
</feature>
<dbReference type="EMBL" id="JBHRXP010000007">
    <property type="protein sequence ID" value="MFC3580772.1"/>
    <property type="molecule type" value="Genomic_DNA"/>
</dbReference>
<keyword evidence="3" id="KW-0227">DNA damage</keyword>
<accession>A0ABV7SV26</accession>
<keyword evidence="2" id="KW-0479">Metal-binding</keyword>
<evidence type="ECO:0000256" key="7">
    <source>
        <dbReference type="ARBA" id="ARBA00023204"/>
    </source>
</evidence>
<dbReference type="PANTHER" id="PTHR33693:SF1">
    <property type="entry name" value="TYPE-4 URACIL-DNA GLYCOSYLASE"/>
    <property type="match status" value="1"/>
</dbReference>
<evidence type="ECO:0000259" key="8">
    <source>
        <dbReference type="SMART" id="SM00986"/>
    </source>
</evidence>
<dbReference type="SUPFAM" id="SSF52141">
    <property type="entry name" value="Uracil-DNA glycosylase-like"/>
    <property type="match status" value="1"/>
</dbReference>
<dbReference type="InterPro" id="IPR051536">
    <property type="entry name" value="UDG_Type-4/5"/>
</dbReference>
<evidence type="ECO:0000313" key="10">
    <source>
        <dbReference type="Proteomes" id="UP001595713"/>
    </source>
</evidence>
<sequence>MGADQNYDWKQAAASALDWWQDAGVDTTIDELPRNWLAPPAPPVSTPGTVKIVAPPTVLPDTLAEFAAWRAGADAPEATWHGKGIVAQGDPTSDLLILIDMPEREDAESGQLLSGAAGRLFDRMLAAIGRTRETIYLVAVCTTRPAAGRVAPEMEARLHELAQHHVALTGAKRVLLMGNAPSRALLGADAMRSRGSLHPLNLKAGTVSVDIEAVASFHPRFLLEKPAAKAEAWKDLQMLIEGLES</sequence>
<dbReference type="SMART" id="SM00986">
    <property type="entry name" value="UDG"/>
    <property type="match status" value="1"/>
</dbReference>
<name>A0ABV7SV26_9SPHN</name>
<evidence type="ECO:0000256" key="4">
    <source>
        <dbReference type="ARBA" id="ARBA00022801"/>
    </source>
</evidence>